<name>A0A1Y2AS30_9FUNG</name>
<sequence>MNSNKNENDSKQNTSEEKAEVAIEDTSINKITEKVENIEISYDNVINNSDETEMPTIENSKSYNNNINTEQTEKNNVSSNENETSETNIEVEDNNIENGNSGKGKNKESEEETQTNAKTGDKEKPSTSDVSNKNEEVITNNKSKLHNKEEDIYKLKIIEKRNDYQGITQQKNIITQNINGPCPLLALCNILILRGDISISLKKTEITYEEIIDILGDYIARSAGNNNDSDEYNFQDVLDTIPTLKKGLDINVKFDSVQSFEPSPALTVFKYFNINLVHGWTVDPEDKETYRIIVNECGNYNTVVEKIIESDSVNTSKENINEENEEEKNKRENIYYTGMVCKNFIESSATQLTLHGLASIPYVLSVGEPTAFFRNNHFLTLIKTSDNTLYTLVTDQGFVNERKIVWESLTRVDGDSYFVDGLFNRYDERSIMNDQENLMLNSPNEDLDYAIALSLQEDEEKKRDEMLERNARRMNSNQKNIHYQNGHGHSGRSHGHGHGDGHRHNSNSNYNNNSNSNGRRKSSYSNSNSNNNSNINKSKSKENDEDKCILM</sequence>
<dbReference type="GO" id="GO:0071108">
    <property type="term" value="P:protein K48-linked deubiquitination"/>
    <property type="evidence" value="ECO:0007669"/>
    <property type="project" value="TreeGrafter"/>
</dbReference>
<comment type="caution">
    <text evidence="3">The sequence shown here is derived from an EMBL/GenBank/DDBJ whole genome shotgun (WGS) entry which is preliminary data.</text>
</comment>
<reference evidence="3 4" key="1">
    <citation type="submission" date="2016-08" db="EMBL/GenBank/DDBJ databases">
        <title>A Parts List for Fungal Cellulosomes Revealed by Comparative Genomics.</title>
        <authorList>
            <consortium name="DOE Joint Genome Institute"/>
            <person name="Haitjema C.H."/>
            <person name="Gilmore S.P."/>
            <person name="Henske J.K."/>
            <person name="Solomon K.V."/>
            <person name="De Groot R."/>
            <person name="Kuo A."/>
            <person name="Mondo S.J."/>
            <person name="Salamov A.A."/>
            <person name="Labutti K."/>
            <person name="Zhao Z."/>
            <person name="Chiniquy J."/>
            <person name="Barry K."/>
            <person name="Brewer H.M."/>
            <person name="Purvine S.O."/>
            <person name="Wright A.T."/>
            <person name="Boxma B."/>
            <person name="Van Alen T."/>
            <person name="Hackstein J.H."/>
            <person name="Baker S.E."/>
            <person name="Grigoriev I.V."/>
            <person name="O'Malley M.A."/>
        </authorList>
    </citation>
    <scope>NUCLEOTIDE SEQUENCE [LARGE SCALE GENOMIC DNA]</scope>
    <source>
        <strain evidence="3 4">G1</strain>
    </source>
</reference>
<dbReference type="InterPro" id="IPR033979">
    <property type="entry name" value="MINDY_domain"/>
</dbReference>
<evidence type="ECO:0000256" key="1">
    <source>
        <dbReference type="SAM" id="MobiDB-lite"/>
    </source>
</evidence>
<evidence type="ECO:0000259" key="2">
    <source>
        <dbReference type="Pfam" id="PF04424"/>
    </source>
</evidence>
<feature type="compositionally biased region" description="Polar residues" evidence="1">
    <location>
        <begin position="57"/>
        <end position="70"/>
    </location>
</feature>
<organism evidence="3 4">
    <name type="scientific">Neocallimastix californiae</name>
    <dbReference type="NCBI Taxonomy" id="1754190"/>
    <lineage>
        <taxon>Eukaryota</taxon>
        <taxon>Fungi</taxon>
        <taxon>Fungi incertae sedis</taxon>
        <taxon>Chytridiomycota</taxon>
        <taxon>Chytridiomycota incertae sedis</taxon>
        <taxon>Neocallimastigomycetes</taxon>
        <taxon>Neocallimastigales</taxon>
        <taxon>Neocallimastigaceae</taxon>
        <taxon>Neocallimastix</taxon>
    </lineage>
</organism>
<dbReference type="OrthoDB" id="10261212at2759"/>
<accession>A0A1Y2AS30</accession>
<keyword evidence="4" id="KW-1185">Reference proteome</keyword>
<evidence type="ECO:0000313" key="4">
    <source>
        <dbReference type="Proteomes" id="UP000193920"/>
    </source>
</evidence>
<dbReference type="GO" id="GO:0004843">
    <property type="term" value="F:cysteine-type deubiquitinase activity"/>
    <property type="evidence" value="ECO:0007669"/>
    <property type="project" value="InterPro"/>
</dbReference>
<evidence type="ECO:0000313" key="3">
    <source>
        <dbReference type="EMBL" id="ORY25286.1"/>
    </source>
</evidence>
<dbReference type="GO" id="GO:0071944">
    <property type="term" value="C:cell periphery"/>
    <property type="evidence" value="ECO:0007669"/>
    <property type="project" value="TreeGrafter"/>
</dbReference>
<feature type="compositionally biased region" description="Basic and acidic residues" evidence="1">
    <location>
        <begin position="119"/>
        <end position="136"/>
    </location>
</feature>
<dbReference type="Pfam" id="PF04424">
    <property type="entry name" value="MINDY_DUB"/>
    <property type="match status" value="1"/>
</dbReference>
<feature type="compositionally biased region" description="Low complexity" evidence="1">
    <location>
        <begin position="506"/>
        <end position="537"/>
    </location>
</feature>
<proteinExistence type="predicted"/>
<dbReference type="STRING" id="1754190.A0A1Y2AS30"/>
<dbReference type="InterPro" id="IPR007518">
    <property type="entry name" value="MINDY"/>
</dbReference>
<dbReference type="EMBL" id="MCOG01000213">
    <property type="protein sequence ID" value="ORY25286.1"/>
    <property type="molecule type" value="Genomic_DNA"/>
</dbReference>
<protein>
    <submittedName>
        <fullName evidence="3">DUF544-domain-containing protein</fullName>
    </submittedName>
</protein>
<dbReference type="GO" id="GO:0016807">
    <property type="term" value="F:cysteine-type carboxypeptidase activity"/>
    <property type="evidence" value="ECO:0007669"/>
    <property type="project" value="TreeGrafter"/>
</dbReference>
<dbReference type="Proteomes" id="UP000193920">
    <property type="component" value="Unassembled WGS sequence"/>
</dbReference>
<feature type="region of interest" description="Disordered" evidence="1">
    <location>
        <begin position="475"/>
        <end position="551"/>
    </location>
</feature>
<feature type="compositionally biased region" description="Basic and acidic residues" evidence="1">
    <location>
        <begin position="539"/>
        <end position="551"/>
    </location>
</feature>
<feature type="compositionally biased region" description="Basic and acidic residues" evidence="1">
    <location>
        <begin position="1"/>
        <end position="21"/>
    </location>
</feature>
<dbReference type="GO" id="GO:1990380">
    <property type="term" value="F:K48-linked deubiquitinase activity"/>
    <property type="evidence" value="ECO:0007669"/>
    <property type="project" value="InterPro"/>
</dbReference>
<feature type="domain" description="MINDY deubiquitinase" evidence="2">
    <location>
        <begin position="153"/>
        <end position="423"/>
    </location>
</feature>
<feature type="compositionally biased region" description="Low complexity" evidence="1">
    <location>
        <begin position="74"/>
        <end position="88"/>
    </location>
</feature>
<dbReference type="PANTHER" id="PTHR18063">
    <property type="entry name" value="NF-E2 INDUCIBLE PROTEIN"/>
    <property type="match status" value="1"/>
</dbReference>
<dbReference type="PANTHER" id="PTHR18063:SF6">
    <property type="entry name" value="UBIQUITIN CARBOXYL-TERMINAL HYDROLASE"/>
    <property type="match status" value="1"/>
</dbReference>
<dbReference type="GO" id="GO:0005829">
    <property type="term" value="C:cytosol"/>
    <property type="evidence" value="ECO:0007669"/>
    <property type="project" value="TreeGrafter"/>
</dbReference>
<feature type="region of interest" description="Disordered" evidence="1">
    <location>
        <begin position="1"/>
        <end position="142"/>
    </location>
</feature>
<dbReference type="AlphaFoldDB" id="A0A1Y2AS30"/>
<gene>
    <name evidence="3" type="ORF">LY90DRAFT_461810</name>
</gene>